<dbReference type="Pfam" id="PF01609">
    <property type="entry name" value="DDE_Tnp_1"/>
    <property type="match status" value="1"/>
</dbReference>
<gene>
    <name evidence="3" type="primary">WCLE_001560</name>
    <name evidence="3" type="ORF">TNCT_701721</name>
</gene>
<dbReference type="OrthoDB" id="8313467at2759"/>
<dbReference type="PANTHER" id="PTHR30007:SF0">
    <property type="entry name" value="TRANSPOSASE"/>
    <property type="match status" value="1"/>
</dbReference>
<comment type="caution">
    <text evidence="3">The sequence shown here is derived from an EMBL/GenBank/DDBJ whole genome shotgun (WGS) entry which is preliminary data.</text>
</comment>
<dbReference type="GO" id="GO:0004803">
    <property type="term" value="F:transposase activity"/>
    <property type="evidence" value="ECO:0007669"/>
    <property type="project" value="InterPro"/>
</dbReference>
<accession>A0A8X6LZB1</accession>
<evidence type="ECO:0000313" key="4">
    <source>
        <dbReference type="Proteomes" id="UP000887116"/>
    </source>
</evidence>
<feature type="domain" description="Transposase IS4-like" evidence="2">
    <location>
        <begin position="8"/>
        <end position="116"/>
    </location>
</feature>
<dbReference type="GO" id="GO:0003677">
    <property type="term" value="F:DNA binding"/>
    <property type="evidence" value="ECO:0007669"/>
    <property type="project" value="InterPro"/>
</dbReference>
<proteinExistence type="predicted"/>
<evidence type="ECO:0000313" key="3">
    <source>
        <dbReference type="EMBL" id="GFR26202.1"/>
    </source>
</evidence>
<evidence type="ECO:0000259" key="2">
    <source>
        <dbReference type="Pfam" id="PF01609"/>
    </source>
</evidence>
<evidence type="ECO:0000256" key="1">
    <source>
        <dbReference type="SAM" id="MobiDB-lite"/>
    </source>
</evidence>
<dbReference type="AlphaFoldDB" id="A0A8X6LZB1"/>
<dbReference type="Proteomes" id="UP000887116">
    <property type="component" value="Unassembled WGS sequence"/>
</dbReference>
<sequence length="182" mass="20855">MMQVKRFQGHIAVDTQGLPHAIHITTAEITDRSSAVRMVENAKENLSEVKNILVDAGYTGENFATQIKTTIGATVEVIKRSELHSFVVLPKRWVVERSFAWLEKCRRLWKNCERGNMHSGNDKKGFDAEKWKRENPGPGGGKLLSVEKERFDDHRDTARKIEERKRQSKQSGSSIDLLRIKR</sequence>
<reference evidence="3" key="1">
    <citation type="submission" date="2020-07" db="EMBL/GenBank/DDBJ databases">
        <title>Multicomponent nature underlies the extraordinary mechanical properties of spider dragline silk.</title>
        <authorList>
            <person name="Kono N."/>
            <person name="Nakamura H."/>
            <person name="Mori M."/>
            <person name="Yoshida Y."/>
            <person name="Ohtoshi R."/>
            <person name="Malay A.D."/>
            <person name="Moran D.A.P."/>
            <person name="Tomita M."/>
            <person name="Numata K."/>
            <person name="Arakawa K."/>
        </authorList>
    </citation>
    <scope>NUCLEOTIDE SEQUENCE</scope>
</reference>
<dbReference type="PANTHER" id="PTHR30007">
    <property type="entry name" value="PHP DOMAIN PROTEIN"/>
    <property type="match status" value="1"/>
</dbReference>
<organism evidence="3 4">
    <name type="scientific">Trichonephila clavata</name>
    <name type="common">Joro spider</name>
    <name type="synonym">Nephila clavata</name>
    <dbReference type="NCBI Taxonomy" id="2740835"/>
    <lineage>
        <taxon>Eukaryota</taxon>
        <taxon>Metazoa</taxon>
        <taxon>Ecdysozoa</taxon>
        <taxon>Arthropoda</taxon>
        <taxon>Chelicerata</taxon>
        <taxon>Arachnida</taxon>
        <taxon>Araneae</taxon>
        <taxon>Araneomorphae</taxon>
        <taxon>Entelegynae</taxon>
        <taxon>Araneoidea</taxon>
        <taxon>Nephilidae</taxon>
        <taxon>Trichonephila</taxon>
    </lineage>
</organism>
<dbReference type="GO" id="GO:0006313">
    <property type="term" value="P:DNA transposition"/>
    <property type="evidence" value="ECO:0007669"/>
    <property type="project" value="InterPro"/>
</dbReference>
<keyword evidence="4" id="KW-1185">Reference proteome</keyword>
<dbReference type="InterPro" id="IPR002559">
    <property type="entry name" value="Transposase_11"/>
</dbReference>
<dbReference type="EMBL" id="BMAO01008784">
    <property type="protein sequence ID" value="GFR26202.1"/>
    <property type="molecule type" value="Genomic_DNA"/>
</dbReference>
<name>A0A8X6LZB1_TRICU</name>
<feature type="region of interest" description="Disordered" evidence="1">
    <location>
        <begin position="113"/>
        <end position="182"/>
    </location>
</feature>
<protein>
    <submittedName>
        <fullName evidence="3">Putative transposase</fullName>
    </submittedName>
</protein>
<feature type="compositionally biased region" description="Basic and acidic residues" evidence="1">
    <location>
        <begin position="113"/>
        <end position="135"/>
    </location>
</feature>
<feature type="compositionally biased region" description="Basic and acidic residues" evidence="1">
    <location>
        <begin position="145"/>
        <end position="165"/>
    </location>
</feature>